<feature type="transmembrane region" description="Helical" evidence="1">
    <location>
        <begin position="56"/>
        <end position="74"/>
    </location>
</feature>
<name>A0A1H9PK08_9STRE</name>
<dbReference type="GeneID" id="63970431"/>
<reference evidence="2 3" key="1">
    <citation type="submission" date="2016-10" db="EMBL/GenBank/DDBJ databases">
        <authorList>
            <person name="de Groot N.N."/>
        </authorList>
    </citation>
    <scope>NUCLEOTIDE SEQUENCE [LARGE SCALE GENOMIC DNA]</scope>
    <source>
        <strain evidence="2 3">VTM2R47</strain>
    </source>
</reference>
<proteinExistence type="predicted"/>
<keyword evidence="1" id="KW-0812">Transmembrane</keyword>
<evidence type="ECO:0000313" key="2">
    <source>
        <dbReference type="EMBL" id="SER48437.1"/>
    </source>
</evidence>
<dbReference type="EMBL" id="FOGM01000004">
    <property type="protein sequence ID" value="SER48437.1"/>
    <property type="molecule type" value="Genomic_DNA"/>
</dbReference>
<protein>
    <submittedName>
        <fullName evidence="2">ABC-2 family transporter protein</fullName>
    </submittedName>
</protein>
<feature type="transmembrane region" description="Helical" evidence="1">
    <location>
        <begin position="101"/>
        <end position="121"/>
    </location>
</feature>
<evidence type="ECO:0000313" key="3">
    <source>
        <dbReference type="Proteomes" id="UP000182712"/>
    </source>
</evidence>
<dbReference type="Pfam" id="PF12730">
    <property type="entry name" value="ABC2_membrane_4"/>
    <property type="match status" value="1"/>
</dbReference>
<feature type="transmembrane region" description="Helical" evidence="1">
    <location>
        <begin position="136"/>
        <end position="157"/>
    </location>
</feature>
<dbReference type="Proteomes" id="UP000182712">
    <property type="component" value="Unassembled WGS sequence"/>
</dbReference>
<feature type="transmembrane region" description="Helical" evidence="1">
    <location>
        <begin position="164"/>
        <end position="180"/>
    </location>
</feature>
<keyword evidence="1" id="KW-0472">Membrane</keyword>
<feature type="transmembrane region" description="Helical" evidence="1">
    <location>
        <begin position="18"/>
        <end position="36"/>
    </location>
</feature>
<organism evidence="2 3">
    <name type="scientific">Streptococcus gallolyticus</name>
    <dbReference type="NCBI Taxonomy" id="315405"/>
    <lineage>
        <taxon>Bacteria</taxon>
        <taxon>Bacillati</taxon>
        <taxon>Bacillota</taxon>
        <taxon>Bacilli</taxon>
        <taxon>Lactobacillales</taxon>
        <taxon>Streptococcaceae</taxon>
        <taxon>Streptococcus</taxon>
    </lineage>
</organism>
<dbReference type="RefSeq" id="WP_039691058.1">
    <property type="nucleotide sequence ID" value="NZ_FOGM01000004.1"/>
</dbReference>
<evidence type="ECO:0000256" key="1">
    <source>
        <dbReference type="SAM" id="Phobius"/>
    </source>
</evidence>
<gene>
    <name evidence="2" type="ORF">SAMN04487840_104138</name>
</gene>
<dbReference type="AlphaFoldDB" id="A0A1H9PK08"/>
<accession>A0A1H9PK08</accession>
<keyword evidence="1" id="KW-1133">Transmembrane helix</keyword>
<feature type="transmembrane region" description="Helical" evidence="1">
    <location>
        <begin position="225"/>
        <end position="245"/>
    </location>
</feature>
<sequence>MVKVIQIELLKSKRTKSFMISFVIMLVAVVWSLLAASRSINSPKLRTMGLFFNNLQAIPVFLPIATCLFVSRIVSNEKDGNTLKLQNSNNIKLMTVFNSKLFFSNVVFFVLNIFQILIVYLDTVSHDIEAPLSNLALQLIGLTMSSFSLLTIFLYLAMILEKQGVLLGIGFLSGFLGIIMSETSKWLNLFFPFGGSSFLALYRIKVLQSGEHLDYVFVWDKTVPLNFILYFIYCILIYFMVRYLLLKKQGENYA</sequence>